<evidence type="ECO:0000313" key="2">
    <source>
        <dbReference type="Proteomes" id="UP000800093"/>
    </source>
</evidence>
<reference evidence="2" key="1">
    <citation type="journal article" date="2020" name="Stud. Mycol.">
        <title>101 Dothideomycetes genomes: A test case for predicting lifestyles and emergence of pathogens.</title>
        <authorList>
            <person name="Haridas S."/>
            <person name="Albert R."/>
            <person name="Binder M."/>
            <person name="Bloem J."/>
            <person name="LaButti K."/>
            <person name="Salamov A."/>
            <person name="Andreopoulos B."/>
            <person name="Baker S."/>
            <person name="Barry K."/>
            <person name="Bills G."/>
            <person name="Bluhm B."/>
            <person name="Cannon C."/>
            <person name="Castanera R."/>
            <person name="Culley D."/>
            <person name="Daum C."/>
            <person name="Ezra D."/>
            <person name="Gonzalez J."/>
            <person name="Henrissat B."/>
            <person name="Kuo A."/>
            <person name="Liang C."/>
            <person name="Lipzen A."/>
            <person name="Lutzoni F."/>
            <person name="Magnuson J."/>
            <person name="Mondo S."/>
            <person name="Nolan M."/>
            <person name="Ohm R."/>
            <person name="Pangilinan J."/>
            <person name="Park H.-J."/>
            <person name="Ramirez L."/>
            <person name="Alfaro M."/>
            <person name="Sun H."/>
            <person name="Tritt A."/>
            <person name="Yoshinaga Y."/>
            <person name="Zwiers L.-H."/>
            <person name="Turgeon B."/>
            <person name="Goodwin S."/>
            <person name="Spatafora J."/>
            <person name="Crous P."/>
            <person name="Grigoriev I."/>
        </authorList>
    </citation>
    <scope>NUCLEOTIDE SEQUENCE [LARGE SCALE GENOMIC DNA]</scope>
    <source>
        <strain evidence="2">CBS 304.66</strain>
    </source>
</reference>
<dbReference type="Proteomes" id="UP000800093">
    <property type="component" value="Unassembled WGS sequence"/>
</dbReference>
<comment type="caution">
    <text evidence="1">The sequence shown here is derived from an EMBL/GenBank/DDBJ whole genome shotgun (WGS) entry which is preliminary data.</text>
</comment>
<proteinExistence type="predicted"/>
<evidence type="ECO:0000313" key="1">
    <source>
        <dbReference type="EMBL" id="KAF2264558.1"/>
    </source>
</evidence>
<sequence length="185" mass="20005">MACETQNGGLHLRLVSDPSTQLVFPATDYSSHHTLFLSDKAPQPPQAHAAGNESQQMALSRGVVTSSWKHETNRRLDLDNDLVSGHCCAPLSGNDDNQPYAAHCMEACVEEQIAILFLIPAWEWAVDGGDAGVARSASELAEPDAPAGRKRDAIDSAVAAILRGWFCDTCPLFPKLLVLLFKSHN</sequence>
<name>A0A9P4KBD0_9PLEO</name>
<gene>
    <name evidence="1" type="ORF">CC78DRAFT_544066</name>
</gene>
<organism evidence="1 2">
    <name type="scientific">Lojkania enalia</name>
    <dbReference type="NCBI Taxonomy" id="147567"/>
    <lineage>
        <taxon>Eukaryota</taxon>
        <taxon>Fungi</taxon>
        <taxon>Dikarya</taxon>
        <taxon>Ascomycota</taxon>
        <taxon>Pezizomycotina</taxon>
        <taxon>Dothideomycetes</taxon>
        <taxon>Pleosporomycetidae</taxon>
        <taxon>Pleosporales</taxon>
        <taxon>Pleosporales incertae sedis</taxon>
        <taxon>Lojkania</taxon>
    </lineage>
</organism>
<dbReference type="AlphaFoldDB" id="A0A9P4KBD0"/>
<dbReference type="EMBL" id="ML986615">
    <property type="protein sequence ID" value="KAF2264558.1"/>
    <property type="molecule type" value="Genomic_DNA"/>
</dbReference>
<keyword evidence="2" id="KW-1185">Reference proteome</keyword>
<accession>A0A9P4KBD0</accession>
<protein>
    <submittedName>
        <fullName evidence="1">Uncharacterized protein</fullName>
    </submittedName>
</protein>